<dbReference type="STRING" id="46731.A0A3M6TIS3"/>
<dbReference type="PANTHER" id="PTHR11139">
    <property type="entry name" value="ATAXIA TELANGIECTASIA MUTATED ATM -RELATED"/>
    <property type="match status" value="1"/>
</dbReference>
<dbReference type="GO" id="GO:0008630">
    <property type="term" value="P:intrinsic apoptotic signaling pathway in response to DNA damage"/>
    <property type="evidence" value="ECO:0007669"/>
    <property type="project" value="TreeGrafter"/>
</dbReference>
<sequence>MEIYIRVSSGQRRPEYIFKLMSDSVSRNLFIYDVWFVLFAVRDSRFSYQQRLKESARKGYVYARKQAKTQGINTDEQNADWYPKQKVHSAWKKLEGFNPAYVMREDLLLGHSKQSWYKQMESVCLGDRNANVRAREPESGLSVESQVLCLIDQATDANILGRTWQGWEPWM</sequence>
<dbReference type="PROSITE" id="PS51190">
    <property type="entry name" value="FATC"/>
    <property type="match status" value="1"/>
</dbReference>
<dbReference type="PANTHER" id="PTHR11139:SF68">
    <property type="entry name" value="DNA-DEPENDENT PROTEIN KINASE CATALYTIC SUBUNIT"/>
    <property type="match status" value="1"/>
</dbReference>
<dbReference type="GO" id="GO:0005634">
    <property type="term" value="C:nucleus"/>
    <property type="evidence" value="ECO:0007669"/>
    <property type="project" value="TreeGrafter"/>
</dbReference>
<dbReference type="GO" id="GO:0004674">
    <property type="term" value="F:protein serine/threonine kinase activity"/>
    <property type="evidence" value="ECO:0007669"/>
    <property type="project" value="TreeGrafter"/>
</dbReference>
<dbReference type="Pfam" id="PF02260">
    <property type="entry name" value="FATC"/>
    <property type="match status" value="1"/>
</dbReference>
<dbReference type="EMBL" id="RCHS01003507">
    <property type="protein sequence ID" value="RMX41307.1"/>
    <property type="molecule type" value="Genomic_DNA"/>
</dbReference>
<organism evidence="2 3">
    <name type="scientific">Pocillopora damicornis</name>
    <name type="common">Cauliflower coral</name>
    <name type="synonym">Millepora damicornis</name>
    <dbReference type="NCBI Taxonomy" id="46731"/>
    <lineage>
        <taxon>Eukaryota</taxon>
        <taxon>Metazoa</taxon>
        <taxon>Cnidaria</taxon>
        <taxon>Anthozoa</taxon>
        <taxon>Hexacorallia</taxon>
        <taxon>Scleractinia</taxon>
        <taxon>Astrocoeniina</taxon>
        <taxon>Pocilloporidae</taxon>
        <taxon>Pocillopora</taxon>
    </lineage>
</organism>
<name>A0A3M6TIS3_POCDA</name>
<proteinExistence type="predicted"/>
<reference evidence="2 3" key="1">
    <citation type="journal article" date="2018" name="Sci. Rep.">
        <title>Comparative analysis of the Pocillopora damicornis genome highlights role of immune system in coral evolution.</title>
        <authorList>
            <person name="Cunning R."/>
            <person name="Bay R.A."/>
            <person name="Gillette P."/>
            <person name="Baker A.C."/>
            <person name="Traylor-Knowles N."/>
        </authorList>
    </citation>
    <scope>NUCLEOTIDE SEQUENCE [LARGE SCALE GENOMIC DNA]</scope>
    <source>
        <strain evidence="2">RSMAS</strain>
        <tissue evidence="2">Whole animal</tissue>
    </source>
</reference>
<dbReference type="GO" id="GO:0006302">
    <property type="term" value="P:double-strand break repair"/>
    <property type="evidence" value="ECO:0007669"/>
    <property type="project" value="TreeGrafter"/>
</dbReference>
<evidence type="ECO:0000259" key="1">
    <source>
        <dbReference type="PROSITE" id="PS51190"/>
    </source>
</evidence>
<dbReference type="AlphaFoldDB" id="A0A3M6TIS3"/>
<gene>
    <name evidence="2" type="ORF">pdam_00018330</name>
</gene>
<dbReference type="InterPro" id="IPR003152">
    <property type="entry name" value="FATC_dom"/>
</dbReference>
<dbReference type="Proteomes" id="UP000275408">
    <property type="component" value="Unassembled WGS sequence"/>
</dbReference>
<dbReference type="SMART" id="SM01343">
    <property type="entry name" value="FATC"/>
    <property type="match status" value="1"/>
</dbReference>
<accession>A0A3M6TIS3</accession>
<dbReference type="InterPro" id="IPR050517">
    <property type="entry name" value="DDR_Repair_Kinase"/>
</dbReference>
<evidence type="ECO:0000313" key="2">
    <source>
        <dbReference type="EMBL" id="RMX41307.1"/>
    </source>
</evidence>
<comment type="caution">
    <text evidence="2">The sequence shown here is derived from an EMBL/GenBank/DDBJ whole genome shotgun (WGS) entry which is preliminary data.</text>
</comment>
<dbReference type="GO" id="GO:0000723">
    <property type="term" value="P:telomere maintenance"/>
    <property type="evidence" value="ECO:0007669"/>
    <property type="project" value="TreeGrafter"/>
</dbReference>
<keyword evidence="3" id="KW-1185">Reference proteome</keyword>
<evidence type="ECO:0000313" key="3">
    <source>
        <dbReference type="Proteomes" id="UP000275408"/>
    </source>
</evidence>
<protein>
    <recommendedName>
        <fullName evidence="1">FATC domain-containing protein</fullName>
    </recommendedName>
</protein>
<feature type="domain" description="FATC" evidence="1">
    <location>
        <begin position="139"/>
        <end position="171"/>
    </location>
</feature>